<dbReference type="Proteomes" id="UP001276150">
    <property type="component" value="Unassembled WGS sequence"/>
</dbReference>
<reference evidence="1 2" key="1">
    <citation type="submission" date="2022-11" db="EMBL/GenBank/DDBJ databases">
        <title>Deinococcus ZS9-10, Low Temperature and Draught-tolerating, UV-resistant Bacteria from Continental Antarctica.</title>
        <authorList>
            <person name="Cheng L."/>
        </authorList>
    </citation>
    <scope>NUCLEOTIDE SEQUENCE [LARGE SCALE GENOMIC DNA]</scope>
    <source>
        <strain evidence="1 2">ZS9-10</strain>
    </source>
</reference>
<accession>A0ABU4DVI0</accession>
<dbReference type="Pfam" id="PF09669">
    <property type="entry name" value="Phage_pRha"/>
    <property type="match status" value="1"/>
</dbReference>
<evidence type="ECO:0000313" key="1">
    <source>
        <dbReference type="EMBL" id="MDV6376456.1"/>
    </source>
</evidence>
<sequence>MEIVAVPNTQGEIRLDSRALAERMGNEHASVMKLIQENRTHFEGFGILGFEIEEIKGRGQPAKFAQLNEDQCYFLLTLVRNSETTVPMKAAVVAAFAKARQIIGATDHIGGGDKLISARQIGIGLGIKPKHAAIKASRAGILPTHHFFESRCNAPAYLFPLDEVQAYWPRFSFPAFQGQPLPGIGPVSSVVKAINDTKIAHKHQPRLIPTDTLTEQLARRLLSLEAQKREVLRQLAVAS</sequence>
<comment type="caution">
    <text evidence="1">The sequence shown here is derived from an EMBL/GenBank/DDBJ whole genome shotgun (WGS) entry which is preliminary data.</text>
</comment>
<dbReference type="InterPro" id="IPR014054">
    <property type="entry name" value="Phage_regulatory_Rha"/>
</dbReference>
<dbReference type="EMBL" id="JAPMIV010000063">
    <property type="protein sequence ID" value="MDV6376456.1"/>
    <property type="molecule type" value="Genomic_DNA"/>
</dbReference>
<dbReference type="RefSeq" id="WP_317641813.1">
    <property type="nucleotide sequence ID" value="NZ_JAPMIV010000063.1"/>
</dbReference>
<gene>
    <name evidence="1" type="ORF">ORD21_17835</name>
</gene>
<organism evidence="1 2">
    <name type="scientific">Deinococcus arenicola</name>
    <dbReference type="NCBI Taxonomy" id="2994950"/>
    <lineage>
        <taxon>Bacteria</taxon>
        <taxon>Thermotogati</taxon>
        <taxon>Deinococcota</taxon>
        <taxon>Deinococci</taxon>
        <taxon>Deinococcales</taxon>
        <taxon>Deinococcaceae</taxon>
        <taxon>Deinococcus</taxon>
    </lineage>
</organism>
<proteinExistence type="predicted"/>
<evidence type="ECO:0000313" key="2">
    <source>
        <dbReference type="Proteomes" id="UP001276150"/>
    </source>
</evidence>
<keyword evidence="2" id="KW-1185">Reference proteome</keyword>
<protein>
    <submittedName>
        <fullName evidence="1">Rha family transcriptional regulator</fullName>
    </submittedName>
</protein>
<name>A0ABU4DVI0_9DEIO</name>